<dbReference type="NCBIfam" id="NF007399">
    <property type="entry name" value="PRK09928.1"/>
    <property type="match status" value="1"/>
</dbReference>
<comment type="similarity">
    <text evidence="2">Belongs to the BCCT transporter (TC 2.A.15) family.</text>
</comment>
<dbReference type="Proteomes" id="UP001055868">
    <property type="component" value="Chromosome"/>
</dbReference>
<keyword evidence="3" id="KW-0813">Transport</keyword>
<evidence type="ECO:0000256" key="3">
    <source>
        <dbReference type="ARBA" id="ARBA00022448"/>
    </source>
</evidence>
<feature type="compositionally biased region" description="Low complexity" evidence="8">
    <location>
        <begin position="1"/>
        <end position="25"/>
    </location>
</feature>
<keyword evidence="5 9" id="KW-0812">Transmembrane</keyword>
<dbReference type="RefSeq" id="WP_249477631.1">
    <property type="nucleotide sequence ID" value="NZ_CP097218.1"/>
</dbReference>
<evidence type="ECO:0000256" key="6">
    <source>
        <dbReference type="ARBA" id="ARBA00022989"/>
    </source>
</evidence>
<evidence type="ECO:0000256" key="2">
    <source>
        <dbReference type="ARBA" id="ARBA00005658"/>
    </source>
</evidence>
<reference evidence="10" key="1">
    <citation type="submission" date="2022-05" db="EMBL/GenBank/DDBJ databases">
        <title>Genomic analysis of Brachybacterium sp. CBA3104.</title>
        <authorList>
            <person name="Roh S.W."/>
            <person name="Kim Y.B."/>
            <person name="Kim Y."/>
        </authorList>
    </citation>
    <scope>NUCLEOTIDE SEQUENCE</scope>
    <source>
        <strain evidence="10">CBA3104</strain>
    </source>
</reference>
<feature type="transmembrane region" description="Helical" evidence="9">
    <location>
        <begin position="374"/>
        <end position="394"/>
    </location>
</feature>
<evidence type="ECO:0000256" key="8">
    <source>
        <dbReference type="SAM" id="MobiDB-lite"/>
    </source>
</evidence>
<feature type="transmembrane region" description="Helical" evidence="9">
    <location>
        <begin position="343"/>
        <end position="362"/>
    </location>
</feature>
<feature type="region of interest" description="Disordered" evidence="8">
    <location>
        <begin position="701"/>
        <end position="740"/>
    </location>
</feature>
<dbReference type="NCBIfam" id="TIGR00842">
    <property type="entry name" value="bcct"/>
    <property type="match status" value="1"/>
</dbReference>
<evidence type="ECO:0000256" key="4">
    <source>
        <dbReference type="ARBA" id="ARBA00022475"/>
    </source>
</evidence>
<proteinExistence type="inferred from homology"/>
<feature type="region of interest" description="Disordered" evidence="8">
    <location>
        <begin position="1"/>
        <end position="29"/>
    </location>
</feature>
<feature type="transmembrane region" description="Helical" evidence="9">
    <location>
        <begin position="41"/>
        <end position="73"/>
    </location>
</feature>
<feature type="transmembrane region" description="Helical" evidence="9">
    <location>
        <begin position="501"/>
        <end position="521"/>
    </location>
</feature>
<protein>
    <submittedName>
        <fullName evidence="10">Choline BCCT transporter BetT</fullName>
    </submittedName>
</protein>
<evidence type="ECO:0000313" key="11">
    <source>
        <dbReference type="Proteomes" id="UP001055868"/>
    </source>
</evidence>
<dbReference type="PANTHER" id="PTHR30047">
    <property type="entry name" value="HIGH-AFFINITY CHOLINE TRANSPORT PROTEIN-RELATED"/>
    <property type="match status" value="1"/>
</dbReference>
<gene>
    <name evidence="10" type="primary">betT</name>
    <name evidence="10" type="ORF">M4486_12835</name>
</gene>
<evidence type="ECO:0000313" key="10">
    <source>
        <dbReference type="EMBL" id="UQN28517.1"/>
    </source>
</evidence>
<feature type="compositionally biased region" description="Basic and acidic residues" evidence="8">
    <location>
        <begin position="720"/>
        <end position="729"/>
    </location>
</feature>
<name>A0ABY4N1U3_9MICO</name>
<accession>A0ABY4N1U3</accession>
<feature type="transmembrane region" description="Helical" evidence="9">
    <location>
        <begin position="289"/>
        <end position="309"/>
    </location>
</feature>
<keyword evidence="4" id="KW-1003">Cell membrane</keyword>
<dbReference type="Pfam" id="PF02028">
    <property type="entry name" value="BCCT"/>
    <property type="match status" value="1"/>
</dbReference>
<evidence type="ECO:0000256" key="5">
    <source>
        <dbReference type="ARBA" id="ARBA00022692"/>
    </source>
</evidence>
<dbReference type="EMBL" id="CP097218">
    <property type="protein sequence ID" value="UQN28517.1"/>
    <property type="molecule type" value="Genomic_DNA"/>
</dbReference>
<feature type="transmembrane region" description="Helical" evidence="9">
    <location>
        <begin position="476"/>
        <end position="495"/>
    </location>
</feature>
<dbReference type="InterPro" id="IPR000060">
    <property type="entry name" value="BCCT_transptr"/>
</dbReference>
<feature type="transmembrane region" description="Helical" evidence="9">
    <location>
        <begin position="427"/>
        <end position="446"/>
    </location>
</feature>
<feature type="compositionally biased region" description="Acidic residues" evidence="8">
    <location>
        <begin position="730"/>
        <end position="740"/>
    </location>
</feature>
<keyword evidence="6 9" id="KW-1133">Transmembrane helix</keyword>
<keyword evidence="7 9" id="KW-0472">Membrane</keyword>
<organism evidence="10 11">
    <name type="scientific">Brachybacterium kimchii</name>
    <dbReference type="NCBI Taxonomy" id="2942909"/>
    <lineage>
        <taxon>Bacteria</taxon>
        <taxon>Bacillati</taxon>
        <taxon>Actinomycetota</taxon>
        <taxon>Actinomycetes</taxon>
        <taxon>Micrococcales</taxon>
        <taxon>Dermabacteraceae</taxon>
        <taxon>Brachybacterium</taxon>
    </lineage>
</organism>
<feature type="transmembrane region" description="Helical" evidence="9">
    <location>
        <begin position="173"/>
        <end position="190"/>
    </location>
</feature>
<evidence type="ECO:0000256" key="9">
    <source>
        <dbReference type="SAM" id="Phobius"/>
    </source>
</evidence>
<sequence>MTAGTDRTPTTTAALTPDPSAAAPIYPAPGAPRGPRANPPVLIGSAALIGAVALWAILAPAQAGVVIGAIVTWTSQNLGWYYIVTAGIVVAFVLFLALGRTGATKLGPDHARPQFNLFTWTAMLFAAGIGIDLMFFSVSEPISQYYEPPTGGGQNIEAARQAIVWTLFHYGPVGWAMYALMGAAFAYFAYRRNMPLSIRTLLSPLFGRRMDGWAGHTVDIAAVLGTVFGIATSLGIGVVQLNYGLHQLFGLPEGVGAQIGLIVLSVLMATVSTVSGVEKGIRRLSELNVILAIVLLVYIAATGNTRRILEGLVMNVGDFLSRFPGMLLDTFAWEQPDTWSSTWTLFFWAWWIAWAPFVGLFLARISRGRSLRQFVLGVLVVPFLFIALFISVFGNSALELVIGGDDAFGQVAMATPERAFYDLLAQYPGATLLIGLATLTGLLFYVTSADSGALVLANFTSVIEDPKQDGATWLRVFWAVLTGVLTLAMLLVGGITTLQGATLVIGVPFSIVLYLVMISLYRALRSETQQVDSFRATLVARSGASEHSWRSRLRRSMSYPQRGATLRYLERTVAPALQEVASEMREGGAEVDVERQDVEGHPVPSLVLRVRLPGCDDFVYQVHPVAQPMPSFAVRVAPEDDDYYRLEVFTATGSRGYDVYGYSSEHLITDVLDLYESHLEYLRVSQGGVDGALASAVTTDWHEDFPAVEEDPEGPSADGDPARGDRADEDRTDDEPTPVR</sequence>
<comment type="subcellular location">
    <subcellularLocation>
        <location evidence="1">Cell membrane</location>
        <topology evidence="1">Multi-pass membrane protein</topology>
    </subcellularLocation>
</comment>
<keyword evidence="11" id="KW-1185">Reference proteome</keyword>
<dbReference type="PANTHER" id="PTHR30047:SF7">
    <property type="entry name" value="HIGH-AFFINITY CHOLINE TRANSPORT PROTEIN"/>
    <property type="match status" value="1"/>
</dbReference>
<evidence type="ECO:0000256" key="7">
    <source>
        <dbReference type="ARBA" id="ARBA00023136"/>
    </source>
</evidence>
<feature type="transmembrane region" description="Helical" evidence="9">
    <location>
        <begin position="255"/>
        <end position="277"/>
    </location>
</feature>
<feature type="transmembrane region" description="Helical" evidence="9">
    <location>
        <begin position="117"/>
        <end position="138"/>
    </location>
</feature>
<feature type="transmembrane region" description="Helical" evidence="9">
    <location>
        <begin position="218"/>
        <end position="243"/>
    </location>
</feature>
<feature type="transmembrane region" description="Helical" evidence="9">
    <location>
        <begin position="79"/>
        <end position="97"/>
    </location>
</feature>
<evidence type="ECO:0000256" key="1">
    <source>
        <dbReference type="ARBA" id="ARBA00004651"/>
    </source>
</evidence>